<organism evidence="2 3">
    <name type="scientific">Rhizopus stolonifer</name>
    <name type="common">Rhizopus nigricans</name>
    <dbReference type="NCBI Taxonomy" id="4846"/>
    <lineage>
        <taxon>Eukaryota</taxon>
        <taxon>Fungi</taxon>
        <taxon>Fungi incertae sedis</taxon>
        <taxon>Mucoromycota</taxon>
        <taxon>Mucoromycotina</taxon>
        <taxon>Mucoromycetes</taxon>
        <taxon>Mucorales</taxon>
        <taxon>Mucorineae</taxon>
        <taxon>Rhizopodaceae</taxon>
        <taxon>Rhizopus</taxon>
    </lineage>
</organism>
<comment type="caution">
    <text evidence="2">The sequence shown here is derived from an EMBL/GenBank/DDBJ whole genome shotgun (WGS) entry which is preliminary data.</text>
</comment>
<keyword evidence="1" id="KW-0175">Coiled coil</keyword>
<reference evidence="2 3" key="1">
    <citation type="journal article" date="2018" name="G3 (Bethesda)">
        <title>Phylogenetic and Phylogenomic Definition of Rhizopus Species.</title>
        <authorList>
            <person name="Gryganskyi A.P."/>
            <person name="Golan J."/>
            <person name="Dolatabadi S."/>
            <person name="Mondo S."/>
            <person name="Robb S."/>
            <person name="Idnurm A."/>
            <person name="Muszewska A."/>
            <person name="Steczkiewicz K."/>
            <person name="Masonjones S."/>
            <person name="Liao H.L."/>
            <person name="Gajdeczka M.T."/>
            <person name="Anike F."/>
            <person name="Vuek A."/>
            <person name="Anishchenko I.M."/>
            <person name="Voigt K."/>
            <person name="de Hoog G.S."/>
            <person name="Smith M.E."/>
            <person name="Heitman J."/>
            <person name="Vilgalys R."/>
            <person name="Stajich J.E."/>
        </authorList>
    </citation>
    <scope>NUCLEOTIDE SEQUENCE [LARGE SCALE GENOMIC DNA]</scope>
    <source>
        <strain evidence="2 3">LSU 92-RS-03</strain>
    </source>
</reference>
<sequence>MAIYCYHLRERSLFISQYQLMSYQQRAVEYEKVINKLENNLRYLLDDWKTLDIVFQSVLNAFDATKDTTEQHLDDVDRELSIAYDELMAQVRQLDRRLKKMALEINQALVLSSSSSTPIPLAIETDREAFKETQGGKRQKRF</sequence>
<evidence type="ECO:0000256" key="1">
    <source>
        <dbReference type="SAM" id="Coils"/>
    </source>
</evidence>
<accession>A0A367KT43</accession>
<evidence type="ECO:0000313" key="3">
    <source>
        <dbReference type="Proteomes" id="UP000253551"/>
    </source>
</evidence>
<protein>
    <submittedName>
        <fullName evidence="2">Uncharacterized protein</fullName>
    </submittedName>
</protein>
<dbReference type="EMBL" id="PJQM01000408">
    <property type="protein sequence ID" value="RCI05361.1"/>
    <property type="molecule type" value="Genomic_DNA"/>
</dbReference>
<dbReference type="Proteomes" id="UP000253551">
    <property type="component" value="Unassembled WGS sequence"/>
</dbReference>
<dbReference type="AlphaFoldDB" id="A0A367KT43"/>
<feature type="coiled-coil region" evidence="1">
    <location>
        <begin position="20"/>
        <end position="47"/>
    </location>
</feature>
<evidence type="ECO:0000313" key="2">
    <source>
        <dbReference type="EMBL" id="RCI05361.1"/>
    </source>
</evidence>
<proteinExistence type="predicted"/>
<keyword evidence="3" id="KW-1185">Reference proteome</keyword>
<name>A0A367KT43_RHIST</name>
<gene>
    <name evidence="2" type="ORF">CU098_012898</name>
</gene>
<dbReference type="OrthoDB" id="2384695at2759"/>